<sequence length="54" mass="6035">MDKWVIGCRLRVWACSRVLASPSFNRQTETQSDMWILGIAVENKVQGKGVGKAL</sequence>
<accession>Q1ZQY5</accession>
<protein>
    <submittedName>
        <fullName evidence="1">Elongation factor P</fullName>
    </submittedName>
</protein>
<gene>
    <name evidence="1" type="ORF">VAS14_02988</name>
</gene>
<comment type="caution">
    <text evidence="1">The sequence shown here is derived from an EMBL/GenBank/DDBJ whole genome shotgun (WGS) entry which is preliminary data.</text>
</comment>
<name>Q1ZQY5_PHOAS</name>
<evidence type="ECO:0000313" key="1">
    <source>
        <dbReference type="EMBL" id="EAS64647.1"/>
    </source>
</evidence>
<proteinExistence type="predicted"/>
<reference evidence="1 2" key="1">
    <citation type="journal article" date="2009" name="Proc. Natl. Acad. Sci. U.S.A.">
        <title>The genomic basis of trophic strategy in marine bacteria.</title>
        <authorList>
            <person name="Lauro F.M."/>
            <person name="McDougald D."/>
            <person name="Thomas T."/>
            <person name="Williams T.J."/>
            <person name="Egan S."/>
            <person name="Rice S."/>
            <person name="DeMaere M.Z."/>
            <person name="Ting L."/>
            <person name="Ertan H."/>
            <person name="Johnson J."/>
            <person name="Ferriera S."/>
            <person name="Lapidus A."/>
            <person name="Anderson I."/>
            <person name="Kyrpides N."/>
            <person name="Munk A.C."/>
            <person name="Detter C."/>
            <person name="Han C.S."/>
            <person name="Brown M.V."/>
            <person name="Robb F.T."/>
            <person name="Kjelleberg S."/>
            <person name="Cavicchioli R."/>
        </authorList>
    </citation>
    <scope>NUCLEOTIDE SEQUENCE [LARGE SCALE GENOMIC DNA]</scope>
    <source>
        <strain evidence="1 2">S14</strain>
    </source>
</reference>
<dbReference type="HOGENOM" id="CLU_3046396_0_0_6"/>
<organism evidence="1 2">
    <name type="scientific">Photobacterium angustum (strain S14 / CCUG 15956)</name>
    <name type="common">Vibrio sp. (strain S14 / CCUG 15956)</name>
    <dbReference type="NCBI Taxonomy" id="314292"/>
    <lineage>
        <taxon>Bacteria</taxon>
        <taxon>Pseudomonadati</taxon>
        <taxon>Pseudomonadota</taxon>
        <taxon>Gammaproteobacteria</taxon>
        <taxon>Vibrionales</taxon>
        <taxon>Vibrionaceae</taxon>
        <taxon>Photobacterium</taxon>
    </lineage>
</organism>
<dbReference type="Proteomes" id="UP000001603">
    <property type="component" value="Unassembled WGS sequence"/>
</dbReference>
<dbReference type="GO" id="GO:0003746">
    <property type="term" value="F:translation elongation factor activity"/>
    <property type="evidence" value="ECO:0007669"/>
    <property type="project" value="UniProtKB-KW"/>
</dbReference>
<evidence type="ECO:0000313" key="2">
    <source>
        <dbReference type="Proteomes" id="UP000001603"/>
    </source>
</evidence>
<dbReference type="EMBL" id="AAOJ01000002">
    <property type="protein sequence ID" value="EAS64647.1"/>
    <property type="molecule type" value="Genomic_DNA"/>
</dbReference>
<keyword evidence="1" id="KW-0251">Elongation factor</keyword>
<dbReference type="AlphaFoldDB" id="Q1ZQY5"/>
<keyword evidence="1" id="KW-0648">Protein biosynthesis</keyword>